<protein>
    <recommendedName>
        <fullName evidence="1">Restriction endonuclease type II NotI domain-containing protein</fullName>
    </recommendedName>
</protein>
<evidence type="ECO:0000313" key="3">
    <source>
        <dbReference type="Proteomes" id="UP000244335"/>
    </source>
</evidence>
<accession>A0AA92H704</accession>
<dbReference type="Proteomes" id="UP000244335">
    <property type="component" value="Unassembled WGS sequence"/>
</dbReference>
<feature type="domain" description="Restriction endonuclease type II NotI" evidence="1">
    <location>
        <begin position="26"/>
        <end position="208"/>
    </location>
</feature>
<gene>
    <name evidence="2" type="ORF">DC430_23660</name>
</gene>
<name>A0AA92H704_RHIRH</name>
<comment type="caution">
    <text evidence="2">The sequence shown here is derived from an EMBL/GenBank/DDBJ whole genome shotgun (WGS) entry which is preliminary data.</text>
</comment>
<dbReference type="EMBL" id="QDFR01000016">
    <property type="protein sequence ID" value="PVE49898.1"/>
    <property type="molecule type" value="Genomic_DNA"/>
</dbReference>
<dbReference type="RefSeq" id="WP_116494892.1">
    <property type="nucleotide sequence ID" value="NZ_QDFR01000016.1"/>
</dbReference>
<evidence type="ECO:0000259" key="1">
    <source>
        <dbReference type="Pfam" id="PF12183"/>
    </source>
</evidence>
<dbReference type="AlphaFoldDB" id="A0AA92H704"/>
<reference evidence="2 3" key="1">
    <citation type="submission" date="2018-04" db="EMBL/GenBank/DDBJ databases">
        <authorList>
            <person name="Hagen T."/>
        </authorList>
    </citation>
    <scope>NUCLEOTIDE SEQUENCE [LARGE SCALE GENOMIC DNA]</scope>
    <source>
        <strain evidence="2 3">TPD7009</strain>
    </source>
</reference>
<sequence>MALRITEFFGREPLNPLSAADAAARNCPFILQRCIKPNHGACSLAQLKGPAVIACPNRLYAENHKILAEIADRIFGFSSVLVRPADVKIMHAAGALTGKEVAVFGRYWGQELPLQRPQGKGKAGNYFVDWILARIDVDGTLAEFTAVEVQTIDTTGNYGEQAASYFAERPFTDRQGRTPGFSDAGFNWENVNKRILPQLIYKGHVLRREVRCTKGLFFVCPIEVLEKVKARLGNAMQQYVIANSTITFRGYKLGSGVNADGIRPLEFVEEFTTAVDEVARALTFPNNLPGMNVYERAINQALSK</sequence>
<organism evidence="2 3">
    <name type="scientific">Rhizobium rhizogenes</name>
    <name type="common">Agrobacterium rhizogenes</name>
    <dbReference type="NCBI Taxonomy" id="359"/>
    <lineage>
        <taxon>Bacteria</taxon>
        <taxon>Pseudomonadati</taxon>
        <taxon>Pseudomonadota</taxon>
        <taxon>Alphaproteobacteria</taxon>
        <taxon>Hyphomicrobiales</taxon>
        <taxon>Rhizobiaceae</taxon>
        <taxon>Rhizobium/Agrobacterium group</taxon>
        <taxon>Rhizobium</taxon>
    </lineage>
</organism>
<dbReference type="Pfam" id="PF12183">
    <property type="entry name" value="NotI"/>
    <property type="match status" value="1"/>
</dbReference>
<evidence type="ECO:0000313" key="2">
    <source>
        <dbReference type="EMBL" id="PVE49898.1"/>
    </source>
</evidence>
<dbReference type="InterPro" id="IPR022009">
    <property type="entry name" value="Resctriction_endonuc_II_NotI"/>
</dbReference>
<proteinExistence type="predicted"/>